<gene>
    <name evidence="1" type="ORF">N478_05480</name>
</gene>
<proteinExistence type="predicted"/>
<reference evidence="1 2" key="1">
    <citation type="submission" date="2013-07" db="EMBL/GenBank/DDBJ databases">
        <title>Comparative Genomic and Metabolomic Analysis of Twelve Strains of Pseudoalteromonas luteoviolacea.</title>
        <authorList>
            <person name="Vynne N.G."/>
            <person name="Mansson M."/>
            <person name="Gram L."/>
        </authorList>
    </citation>
    <scope>NUCLEOTIDE SEQUENCE [LARGE SCALE GENOMIC DNA]</scope>
    <source>
        <strain evidence="1 2">S4060-1</strain>
    </source>
</reference>
<sequence>MSDETRLNSTVTVAQYRKMVKDRDKIGIADLIETRFSERYLEPFHNNSAKHGFSMMAITCLMIETLESFRLGWPNSKGKSSQAFRSFFEQSKHFGELKDYHGEFYKHIRCGLLHQAETTGGWKINRKEQVLFNQKTKTINAKKFMDNVEKELKEYVKLLKEKDWDSECWELTRKKIDHICEQCELS</sequence>
<protein>
    <submittedName>
        <fullName evidence="1">Uncharacterized protein</fullName>
    </submittedName>
</protein>
<dbReference type="Proteomes" id="UP000076661">
    <property type="component" value="Unassembled WGS sequence"/>
</dbReference>
<name>A0A167JQT5_9GAMM</name>
<evidence type="ECO:0000313" key="2">
    <source>
        <dbReference type="Proteomes" id="UP000076661"/>
    </source>
</evidence>
<comment type="caution">
    <text evidence="1">The sequence shown here is derived from an EMBL/GenBank/DDBJ whole genome shotgun (WGS) entry which is preliminary data.</text>
</comment>
<dbReference type="EMBL" id="AUXX01000045">
    <property type="protein sequence ID" value="KZN61525.1"/>
    <property type="molecule type" value="Genomic_DNA"/>
</dbReference>
<evidence type="ECO:0000313" key="1">
    <source>
        <dbReference type="EMBL" id="KZN61525.1"/>
    </source>
</evidence>
<accession>A0A167JQT5</accession>
<organism evidence="1 2">
    <name type="scientific">Pseudoalteromonas luteoviolacea S4060-1</name>
    <dbReference type="NCBI Taxonomy" id="1365257"/>
    <lineage>
        <taxon>Bacteria</taxon>
        <taxon>Pseudomonadati</taxon>
        <taxon>Pseudomonadota</taxon>
        <taxon>Gammaproteobacteria</taxon>
        <taxon>Alteromonadales</taxon>
        <taxon>Pseudoalteromonadaceae</taxon>
        <taxon>Pseudoalteromonas</taxon>
    </lineage>
</organism>
<dbReference type="PATRIC" id="fig|1365257.3.peg.4414"/>
<dbReference type="RefSeq" id="WP_063382631.1">
    <property type="nucleotide sequence ID" value="NZ_AUXX01000045.1"/>
</dbReference>
<dbReference type="AlphaFoldDB" id="A0A167JQT5"/>